<dbReference type="STRING" id="36745.CLSAP_34960"/>
<dbReference type="RefSeq" id="WP_015393798.1">
    <property type="nucleotide sequence ID" value="NC_020291.1"/>
</dbReference>
<dbReference type="eggNOG" id="ENOG5032MWV">
    <property type="taxonomic scope" value="Bacteria"/>
</dbReference>
<keyword evidence="2" id="KW-1185">Reference proteome</keyword>
<dbReference type="HOGENOM" id="CLU_1486635_0_0_9"/>
<gene>
    <name evidence="1" type="ORF">Cspa_c37230</name>
</gene>
<sequence>MDKEYIKNKIEELLDDYELLKHIAIKMDTKNIEINYQDWFNKYPIGIIISELNFDYEYIKNNIQECFIKAKIFDCACSEEWSLDFFNILETEREKLMDLQFYKNIFTYKQKIMRFVKYDKFSKEFIWFTSSNGMSKEMQNYFLDEFKDGVIIEIGGCYAGDHECYIIGDKKVFVVNYGIWD</sequence>
<evidence type="ECO:0000313" key="2">
    <source>
        <dbReference type="Proteomes" id="UP000011728"/>
    </source>
</evidence>
<organism evidence="1 2">
    <name type="scientific">Clostridium saccharoperbutylacetonicum N1-4(HMT)</name>
    <dbReference type="NCBI Taxonomy" id="931276"/>
    <lineage>
        <taxon>Bacteria</taxon>
        <taxon>Bacillati</taxon>
        <taxon>Bacillota</taxon>
        <taxon>Clostridia</taxon>
        <taxon>Eubacteriales</taxon>
        <taxon>Clostridiaceae</taxon>
        <taxon>Clostridium</taxon>
    </lineage>
</organism>
<evidence type="ECO:0000313" key="1">
    <source>
        <dbReference type="EMBL" id="AGF57483.1"/>
    </source>
</evidence>
<protein>
    <submittedName>
        <fullName evidence="1">Uncharacterized protein</fullName>
    </submittedName>
</protein>
<reference evidence="1 2" key="1">
    <citation type="submission" date="2013-02" db="EMBL/GenBank/DDBJ databases">
        <title>Genome sequence of Clostridium saccharoperbutylacetonicum N1-4(HMT).</title>
        <authorList>
            <person name="Poehlein A."/>
            <person name="Daniel R."/>
        </authorList>
    </citation>
    <scope>NUCLEOTIDE SEQUENCE [LARGE SCALE GENOMIC DNA]</scope>
    <source>
        <strain evidence="2">N1-4(HMT)</strain>
    </source>
</reference>
<dbReference type="EMBL" id="CP004121">
    <property type="protein sequence ID" value="AGF57483.1"/>
    <property type="molecule type" value="Genomic_DNA"/>
</dbReference>
<dbReference type="PATRIC" id="fig|931276.5.peg.3755"/>
<dbReference type="Proteomes" id="UP000011728">
    <property type="component" value="Chromosome"/>
</dbReference>
<proteinExistence type="predicted"/>
<dbReference type="OrthoDB" id="10013598at2"/>
<accession>M1MMN3</accession>
<name>M1MMN3_9CLOT</name>
<dbReference type="KEGG" id="csr:Cspa_c37230"/>
<dbReference type="AlphaFoldDB" id="M1MMN3"/>